<feature type="domain" description="Oxidoreductase molybdopterin-binding" evidence="1">
    <location>
        <begin position="44"/>
        <end position="112"/>
    </location>
</feature>
<dbReference type="InterPro" id="IPR000572">
    <property type="entry name" value="OxRdtase_Mopterin-bd_dom"/>
</dbReference>
<name>A0AAE3U304_9HYPH</name>
<evidence type="ECO:0000313" key="2">
    <source>
        <dbReference type="EMBL" id="MDI7921838.1"/>
    </source>
</evidence>
<dbReference type="Proteomes" id="UP001161580">
    <property type="component" value="Unassembled WGS sequence"/>
</dbReference>
<evidence type="ECO:0000313" key="3">
    <source>
        <dbReference type="Proteomes" id="UP001161580"/>
    </source>
</evidence>
<keyword evidence="3" id="KW-1185">Reference proteome</keyword>
<dbReference type="AlphaFoldDB" id="A0AAE3U304"/>
<dbReference type="RefSeq" id="WP_311786136.1">
    <property type="nucleotide sequence ID" value="NZ_JALDYY010000003.1"/>
</dbReference>
<organism evidence="2 3">
    <name type="scientific">Ferirhizobium litorale</name>
    <dbReference type="NCBI Taxonomy" id="2927786"/>
    <lineage>
        <taxon>Bacteria</taxon>
        <taxon>Pseudomonadati</taxon>
        <taxon>Pseudomonadota</taxon>
        <taxon>Alphaproteobacteria</taxon>
        <taxon>Hyphomicrobiales</taxon>
        <taxon>Rhizobiaceae</taxon>
        <taxon>Ferirhizobium</taxon>
    </lineage>
</organism>
<evidence type="ECO:0000259" key="1">
    <source>
        <dbReference type="Pfam" id="PF00174"/>
    </source>
</evidence>
<dbReference type="EMBL" id="JALDYZ010000003">
    <property type="protein sequence ID" value="MDI7921838.1"/>
    <property type="molecule type" value="Genomic_DNA"/>
</dbReference>
<gene>
    <name evidence="2" type="ORF">MRS75_07025</name>
</gene>
<dbReference type="SUPFAM" id="SSF56524">
    <property type="entry name" value="Oxidoreductase molybdopterin-binding domain"/>
    <property type="match status" value="1"/>
</dbReference>
<dbReference type="InterPro" id="IPR036374">
    <property type="entry name" value="OxRdtase_Mopterin-bd_sf"/>
</dbReference>
<accession>A0AAE3U304</accession>
<dbReference type="Pfam" id="PF00174">
    <property type="entry name" value="Oxidored_molyb"/>
    <property type="match status" value="1"/>
</dbReference>
<proteinExistence type="predicted"/>
<sequence length="138" mass="15581">MLEVKGKLKISNRGPSAMFDLAMLEGLGLKVVKTSTVWTDGGPHLFEGVLARDVLAAVGAQDAHTVIVRALNDYAIEIPVSDFYDHDVILAMRMDGRQLTARDKGPLWIVYPRDDHPELQDERVDQRWVWQVKELEVD</sequence>
<reference evidence="2" key="1">
    <citation type="submission" date="2022-03" db="EMBL/GenBank/DDBJ databases">
        <title>Fererhizobium litorale gen. nov., sp. nov., isolated from sandy sediments of the Sea of Japan seashore.</title>
        <authorList>
            <person name="Romanenko L."/>
            <person name="Kurilenko V."/>
            <person name="Otstavnykh N."/>
            <person name="Svetashev V."/>
            <person name="Tekutyeva L."/>
            <person name="Isaeva M."/>
            <person name="Mikhailov V."/>
        </authorList>
    </citation>
    <scope>NUCLEOTIDE SEQUENCE</scope>
    <source>
        <strain evidence="2">KMM 9576</strain>
    </source>
</reference>
<dbReference type="Gene3D" id="3.90.420.10">
    <property type="entry name" value="Oxidoreductase, molybdopterin-binding domain"/>
    <property type="match status" value="1"/>
</dbReference>
<protein>
    <submittedName>
        <fullName evidence="2">Molybdopterin-dependent oxidoreductase</fullName>
    </submittedName>
</protein>
<comment type="caution">
    <text evidence="2">The sequence shown here is derived from an EMBL/GenBank/DDBJ whole genome shotgun (WGS) entry which is preliminary data.</text>
</comment>